<dbReference type="InterPro" id="IPR000669">
    <property type="entry name" value="Mannitol_DH"/>
</dbReference>
<evidence type="ECO:0000256" key="2">
    <source>
        <dbReference type="ARBA" id="ARBA00023027"/>
    </source>
</evidence>
<dbReference type="InterPro" id="IPR013131">
    <property type="entry name" value="Mannitol_DH_N"/>
</dbReference>
<feature type="domain" description="Mannitol dehydrogenase N-terminal" evidence="3">
    <location>
        <begin position="16"/>
        <end position="266"/>
    </location>
</feature>
<evidence type="ECO:0000259" key="4">
    <source>
        <dbReference type="Pfam" id="PF08125"/>
    </source>
</evidence>
<dbReference type="Pfam" id="PF01232">
    <property type="entry name" value="Mannitol_dh"/>
    <property type="match status" value="1"/>
</dbReference>
<dbReference type="GO" id="GO:0016616">
    <property type="term" value="F:oxidoreductase activity, acting on the CH-OH group of donors, NAD or NADP as acceptor"/>
    <property type="evidence" value="ECO:0007669"/>
    <property type="project" value="TreeGrafter"/>
</dbReference>
<dbReference type="PANTHER" id="PTHR43362:SF1">
    <property type="entry name" value="MANNITOL DEHYDROGENASE 2-RELATED"/>
    <property type="match status" value="1"/>
</dbReference>
<feature type="domain" description="Mannitol dehydrogenase C-terminal" evidence="4">
    <location>
        <begin position="275"/>
        <end position="455"/>
    </location>
</feature>
<dbReference type="PROSITE" id="PS00974">
    <property type="entry name" value="MANNITOL_DHGENASE"/>
    <property type="match status" value="1"/>
</dbReference>
<dbReference type="AlphaFoldDB" id="A0A0D0F1F2"/>
<dbReference type="InterPro" id="IPR036291">
    <property type="entry name" value="NAD(P)-bd_dom_sf"/>
</dbReference>
<keyword evidence="2" id="KW-0520">NAD</keyword>
<dbReference type="SUPFAM" id="SSF51735">
    <property type="entry name" value="NAD(P)-binding Rossmann-fold domains"/>
    <property type="match status" value="1"/>
</dbReference>
<dbReference type="Pfam" id="PF08125">
    <property type="entry name" value="Mannitol_dh_C"/>
    <property type="match status" value="1"/>
</dbReference>
<sequence length="478" mass="53822">MNVLTYRYDRKIIQAGILHIGVGNFHRAHQAFYTNQLLNDQDQSQWAICGACLLPSDEKIVKSLRAQQLDYTLTVCGRDGQDEIYQLGALKDLLWAVEDPQALLDKIAESAIKIITLTITEGGYNLDKATNEFILEDGKIKHDLQNPGHPITVFGFIAEGLRRRRNSGNGCITILSCDNLQHNGSTAKRAFTTFIAAQDKDLAEWVETNVTFPNSMVDRITPATTAEDVQRLNRKSGMEDQAPVYCEDFIQWVIEDNFIAGRPAWERVGVEFTNDVTAFENMKLSLLNAAHTLLSYPSFLKGYRKVDQAMHDGDIVKYVRDFMDIDITPHVPAPEGTDLAEYKKTLIERFANRSVSDQLSRLCFDGISKFPVYIMPNLTKMIKAGQDLSRVAFLIAAYRHYLRYLVDDKGQSYEIAEPWLTSDDQKYIASNDPLDFLGLSPFKSTDLKAADCFVGLYSQFVSSLKEKGVEPVLQSVVA</sequence>
<dbReference type="Gene3D" id="1.10.1040.10">
    <property type="entry name" value="N-(1-d-carboxylethyl)-l-norvaline Dehydrogenase, domain 2"/>
    <property type="match status" value="1"/>
</dbReference>
<dbReference type="RefSeq" id="WP_041884979.1">
    <property type="nucleotide sequence ID" value="NZ_CP157278.1"/>
</dbReference>
<dbReference type="GO" id="GO:0019594">
    <property type="term" value="P:mannitol metabolic process"/>
    <property type="evidence" value="ECO:0007669"/>
    <property type="project" value="InterPro"/>
</dbReference>
<comment type="caution">
    <text evidence="5">The sequence shown here is derived from an EMBL/GenBank/DDBJ whole genome shotgun (WGS) entry which is preliminary data.</text>
</comment>
<reference evidence="5 6" key="1">
    <citation type="submission" date="2015-01" db="EMBL/GenBank/DDBJ databases">
        <title>Draft genome sequence of Pedobacter sp. NL19 isolated from sludge of an effluent treatment pond in an abandoned uranium mine.</title>
        <authorList>
            <person name="Santos T."/>
            <person name="Caetano T."/>
            <person name="Covas C."/>
            <person name="Cruz A."/>
            <person name="Mendo S."/>
        </authorList>
    </citation>
    <scope>NUCLEOTIDE SEQUENCE [LARGE SCALE GENOMIC DNA]</scope>
    <source>
        <strain evidence="5 6">NL19</strain>
    </source>
</reference>
<dbReference type="PRINTS" id="PR00084">
    <property type="entry name" value="MTLDHDRGNASE"/>
</dbReference>
<dbReference type="Gene3D" id="3.40.50.720">
    <property type="entry name" value="NAD(P)-binding Rossmann-like Domain"/>
    <property type="match status" value="1"/>
</dbReference>
<keyword evidence="6" id="KW-1185">Reference proteome</keyword>
<dbReference type="PANTHER" id="PTHR43362">
    <property type="entry name" value="MANNITOL DEHYDROGENASE DSF1-RELATED"/>
    <property type="match status" value="1"/>
</dbReference>
<proteinExistence type="predicted"/>
<dbReference type="InterPro" id="IPR013328">
    <property type="entry name" value="6PGD_dom2"/>
</dbReference>
<protein>
    <submittedName>
        <fullName evidence="5">Contig99, whole genome shotgun sequence</fullName>
    </submittedName>
</protein>
<keyword evidence="1" id="KW-0560">Oxidoreductase</keyword>
<evidence type="ECO:0000313" key="5">
    <source>
        <dbReference type="EMBL" id="KIO75468.1"/>
    </source>
</evidence>
<organism evidence="5 6">
    <name type="scientific">Pedobacter lusitanus</name>
    <dbReference type="NCBI Taxonomy" id="1503925"/>
    <lineage>
        <taxon>Bacteria</taxon>
        <taxon>Pseudomonadati</taxon>
        <taxon>Bacteroidota</taxon>
        <taxon>Sphingobacteriia</taxon>
        <taxon>Sphingobacteriales</taxon>
        <taxon>Sphingobacteriaceae</taxon>
        <taxon>Pedobacter</taxon>
    </lineage>
</organism>
<dbReference type="InterPro" id="IPR050988">
    <property type="entry name" value="Mannitol_DH/Oxidoreductase"/>
</dbReference>
<evidence type="ECO:0000313" key="6">
    <source>
        <dbReference type="Proteomes" id="UP000032049"/>
    </source>
</evidence>
<dbReference type="Proteomes" id="UP000032049">
    <property type="component" value="Unassembled WGS sequence"/>
</dbReference>
<dbReference type="InterPro" id="IPR008927">
    <property type="entry name" value="6-PGluconate_DH-like_C_sf"/>
</dbReference>
<evidence type="ECO:0000259" key="3">
    <source>
        <dbReference type="Pfam" id="PF01232"/>
    </source>
</evidence>
<dbReference type="EMBL" id="JXRA01000099">
    <property type="protein sequence ID" value="KIO75468.1"/>
    <property type="molecule type" value="Genomic_DNA"/>
</dbReference>
<name>A0A0D0F1F2_9SPHI</name>
<dbReference type="STRING" id="1503925.TH53_20560"/>
<dbReference type="OrthoDB" id="9768714at2"/>
<dbReference type="InterPro" id="IPR013118">
    <property type="entry name" value="Mannitol_DH_C"/>
</dbReference>
<gene>
    <name evidence="5" type="ORF">TH53_20560</name>
</gene>
<accession>A0A0D0F1F2</accession>
<dbReference type="SUPFAM" id="SSF48179">
    <property type="entry name" value="6-phosphogluconate dehydrogenase C-terminal domain-like"/>
    <property type="match status" value="1"/>
</dbReference>
<evidence type="ECO:0000256" key="1">
    <source>
        <dbReference type="ARBA" id="ARBA00023002"/>
    </source>
</evidence>
<dbReference type="InterPro" id="IPR023027">
    <property type="entry name" value="Mannitol_DH_CS"/>
</dbReference>